<organism evidence="2 3">
    <name type="scientific">Nocardioides immobilis</name>
    <dbReference type="NCBI Taxonomy" id="2049295"/>
    <lineage>
        <taxon>Bacteria</taxon>
        <taxon>Bacillati</taxon>
        <taxon>Actinomycetota</taxon>
        <taxon>Actinomycetes</taxon>
        <taxon>Propionibacteriales</taxon>
        <taxon>Nocardioidaceae</taxon>
        <taxon>Nocardioides</taxon>
    </lineage>
</organism>
<proteinExistence type="predicted"/>
<feature type="signal peptide" evidence="1">
    <location>
        <begin position="1"/>
        <end position="25"/>
    </location>
</feature>
<evidence type="ECO:0000313" key="2">
    <source>
        <dbReference type="EMBL" id="RHW25126.1"/>
    </source>
</evidence>
<comment type="caution">
    <text evidence="2">The sequence shown here is derived from an EMBL/GenBank/DDBJ whole genome shotgun (WGS) entry which is preliminary data.</text>
</comment>
<dbReference type="RefSeq" id="WP_118927174.1">
    <property type="nucleotide sequence ID" value="NZ_QXGH01000026.1"/>
</dbReference>
<feature type="chain" id="PRO_5019555438" evidence="1">
    <location>
        <begin position="26"/>
        <end position="144"/>
    </location>
</feature>
<keyword evidence="1" id="KW-0732">Signal</keyword>
<name>A0A417XXM9_9ACTN</name>
<sequence length="144" mass="15142">MLQRLSVAIGLALAAVLLSPASAHADDQITITIAKHARLTADGSVVIRAFVRCGPLPGAEDFQEVHAGIAQPRTGAGGEGGLDGTVVCDGVERAHTARFSPLDQSFRPGPARANVSMIACRLVGDDQVCFTDSESRRVIIARRR</sequence>
<keyword evidence="3" id="KW-1185">Reference proteome</keyword>
<accession>A0A417XXM9</accession>
<protein>
    <submittedName>
        <fullName evidence="2">Uncharacterized protein</fullName>
    </submittedName>
</protein>
<dbReference type="Proteomes" id="UP000283644">
    <property type="component" value="Unassembled WGS sequence"/>
</dbReference>
<dbReference type="AlphaFoldDB" id="A0A417XXM9"/>
<evidence type="ECO:0000256" key="1">
    <source>
        <dbReference type="SAM" id="SignalP"/>
    </source>
</evidence>
<reference evidence="2 3" key="1">
    <citation type="submission" date="2018-09" db="EMBL/GenBank/DDBJ databases">
        <title>Genome sequencing of Nocardioides immobilis CCTCC AB 2017083 for comparison to Nocardioides silvaticus.</title>
        <authorList>
            <person name="Li C."/>
            <person name="Wang G."/>
        </authorList>
    </citation>
    <scope>NUCLEOTIDE SEQUENCE [LARGE SCALE GENOMIC DNA]</scope>
    <source>
        <strain evidence="2 3">CCTCC AB 2017083</strain>
    </source>
</reference>
<dbReference type="EMBL" id="QXGH01000026">
    <property type="protein sequence ID" value="RHW25126.1"/>
    <property type="molecule type" value="Genomic_DNA"/>
</dbReference>
<gene>
    <name evidence="2" type="ORF">D0Z08_20745</name>
</gene>
<evidence type="ECO:0000313" key="3">
    <source>
        <dbReference type="Proteomes" id="UP000283644"/>
    </source>
</evidence>